<dbReference type="RefSeq" id="WP_158987856.1">
    <property type="nucleotide sequence ID" value="NZ_BAABKY010000005.1"/>
</dbReference>
<reference evidence="2" key="1">
    <citation type="journal article" date="2019" name="Int. J. Syst. Evol. Microbiol.">
        <title>The Global Catalogue of Microorganisms (GCM) 10K type strain sequencing project: providing services to taxonomists for standard genome sequencing and annotation.</title>
        <authorList>
            <consortium name="The Broad Institute Genomics Platform"/>
            <consortium name="The Broad Institute Genome Sequencing Center for Infectious Disease"/>
            <person name="Wu L."/>
            <person name="Ma J."/>
        </authorList>
    </citation>
    <scope>NUCLEOTIDE SEQUENCE [LARGE SCALE GENOMIC DNA]</scope>
    <source>
        <strain evidence="2">JCM 19212</strain>
    </source>
</reference>
<organism evidence="1 2">
    <name type="scientific">Lysobacter panacisoli</name>
    <dbReference type="NCBI Taxonomy" id="1255263"/>
    <lineage>
        <taxon>Bacteria</taxon>
        <taxon>Pseudomonadati</taxon>
        <taxon>Pseudomonadota</taxon>
        <taxon>Gammaproteobacteria</taxon>
        <taxon>Lysobacterales</taxon>
        <taxon>Lysobacteraceae</taxon>
        <taxon>Lysobacter</taxon>
    </lineage>
</organism>
<evidence type="ECO:0000313" key="2">
    <source>
        <dbReference type="Proteomes" id="UP001501083"/>
    </source>
</evidence>
<sequence length="116" mass="13120">MKTLPPPPVPARLREMLKDYPEHIERLQEVLNDYAKKPFRLMPFDGAIWALEGRLETFYFEARDELKAAEASGDPVVVEKAKAKKHLMGQASSKGSWLGDTDDFQHYLKDIFGGGA</sequence>
<name>A0ABP9LSC3_9GAMM</name>
<keyword evidence="2" id="KW-1185">Reference proteome</keyword>
<comment type="caution">
    <text evidence="1">The sequence shown here is derived from an EMBL/GenBank/DDBJ whole genome shotgun (WGS) entry which is preliminary data.</text>
</comment>
<proteinExistence type="predicted"/>
<gene>
    <name evidence="1" type="ORF">GCM10025759_32400</name>
</gene>
<accession>A0ABP9LSC3</accession>
<evidence type="ECO:0000313" key="1">
    <source>
        <dbReference type="EMBL" id="GAA5081736.1"/>
    </source>
</evidence>
<dbReference type="EMBL" id="BAABKY010000005">
    <property type="protein sequence ID" value="GAA5081736.1"/>
    <property type="molecule type" value="Genomic_DNA"/>
</dbReference>
<dbReference type="Proteomes" id="UP001501083">
    <property type="component" value="Unassembled WGS sequence"/>
</dbReference>
<protein>
    <submittedName>
        <fullName evidence="1">Uncharacterized protein</fullName>
    </submittedName>
</protein>